<sequence>MLSKNKINTYFLVISAFITSLQAETSYKFEPLAPLQSEIEWTSIENIPNRTLHNFDIDTLGNIWLATSSGIVKYDGLKVTHYNPHQGLTSHNFKLIKATSEGKIYAVGFKDIFMLENNRWTKIAENLSLFPSAYTHILTDASEAPDKSIYFAAENFVVQMKNKLVTKSQPINKLIKNMTVDQLGYIWLIEGDEGDVSKYEMTNGLLSKVNTWPKLLADKNRNNLPFSASIKQMKNGDIWLISSNNHYPPMYLDHEQEVWKKIKLPNIRGANINHSVIETQDGYYLITAADHILYSKINNLSWQFQEQAKHQLKLSLQSNKLLEQADGSLWLLEPKSSLKRFNTRSAKNSIYPNLIYQCEDKKGNQYFLNQQRHLVKFSKYRNLWTQFTQADGLMDKPVSALCSSKDEIWLAGSNNKVAAVNRYDGISWQLIQIPKLGKSINYQSPFEASDGAIYFGNDDSFLEKPLAAYLAKFSPNNNSKQYELNLLAIDYPKVSTISELPNNDLLLSGHRLRKYTTSGHQNLPTPISLKSGWIDDTMVTKNGEIWSAAWGAGILRYSQNQWQHMSKANGLSSNNISNLLQLTNQDILALSDKGIEKYNGRDWQKLSFPLSTGDASKSVFKQAKDGAIWIGNFHQDWIYSHIVKYTSNHDTFSIRYSPNLDAPDTIAKIVEQTDEYHKSIYVEWTGVDKWSETPVNELQYSYKLNDEAWSSYTLNKANYFPRLQPGEYQLQVRSRDSHGNLDTSPAKLNFVIKIPFWETNWFIALLILVPIIIAGLLISLLIQRIKHVAKLDRARLRFLTNISHELRTPLTLIIGPLEKISNSVNRNNKVKQPIEMALRNARRLNELVDQLLDYRKLQTGAVILHPSTKDFNQFIKMVVADFANLAESREQSINLKCDNGSYLCKFDPDAMRKILDNLVLNALKYSANNTQVNISVNTQEPSSGIVVIIDDQGIGIAQDDLVQIFDPFYSGNNKLESNLSSFGVGLALVKELVDLQNASITAESPYFVDREEISGTRFILKLPHLTKLKVQEKEQNNQTDIIPATSKISDLNDQHEKLILLIDDNSELGDYYLSELEDDFKIILACSGEEGLKLAIEKIPDIIISDVMMPGGMDGISMCQKIKNHSATSHIPIILQTSLTSQSSEAMGLQAGAIDYINKPISTPLLKSKIKNHLEASKRVATYIEKQLIRSKYIPAELNEQAENNSLLTTEKLSSADAQFIQNFKDIVAEHYTDSQFNAEVLASKIGMSRSAFYRKFKALTNHSPAEYIKNYRLDCAVEMLLEQGCVINNIAEKIGYAELSPFYRAFKKRFLCTPAEYRTKLQQSN</sequence>
<dbReference type="Pfam" id="PF00512">
    <property type="entry name" value="HisKA"/>
    <property type="match status" value="1"/>
</dbReference>
<evidence type="ECO:0000259" key="9">
    <source>
        <dbReference type="PROSITE" id="PS50109"/>
    </source>
</evidence>
<evidence type="ECO:0000259" key="10">
    <source>
        <dbReference type="PROSITE" id="PS50110"/>
    </source>
</evidence>
<dbReference type="Gene3D" id="2.60.40.10">
    <property type="entry name" value="Immunoglobulins"/>
    <property type="match status" value="1"/>
</dbReference>
<dbReference type="OrthoDB" id="9772100at2"/>
<dbReference type="InterPro" id="IPR003661">
    <property type="entry name" value="HisK_dim/P_dom"/>
</dbReference>
<dbReference type="SUPFAM" id="SSF63829">
    <property type="entry name" value="Calcium-dependent phosphotriesterase"/>
    <property type="match status" value="2"/>
</dbReference>
<dbReference type="SMART" id="SM00388">
    <property type="entry name" value="HisKA"/>
    <property type="match status" value="1"/>
</dbReference>
<feature type="transmembrane region" description="Helical" evidence="7">
    <location>
        <begin position="761"/>
        <end position="782"/>
    </location>
</feature>
<keyword evidence="7" id="KW-0472">Membrane</keyword>
<evidence type="ECO:0000256" key="3">
    <source>
        <dbReference type="ARBA" id="ARBA00022553"/>
    </source>
</evidence>
<feature type="domain" description="Histidine kinase" evidence="9">
    <location>
        <begin position="801"/>
        <end position="1026"/>
    </location>
</feature>
<feature type="domain" description="Response regulatory" evidence="10">
    <location>
        <begin position="1058"/>
        <end position="1174"/>
    </location>
</feature>
<reference evidence="11 12" key="1">
    <citation type="submission" date="2015-04" db="EMBL/GenBank/DDBJ databases">
        <title>Draft Genome Sequence of the Novel Agar-Digesting Marine Bacterium Q1.</title>
        <authorList>
            <person name="Li Y."/>
            <person name="Li D."/>
            <person name="Chen G."/>
            <person name="Du Z."/>
        </authorList>
    </citation>
    <scope>NUCLEOTIDE SEQUENCE [LARGE SCALE GENOMIC DNA]</scope>
    <source>
        <strain evidence="11 12">Q1</strain>
    </source>
</reference>
<evidence type="ECO:0000313" key="12">
    <source>
        <dbReference type="Proteomes" id="UP000037600"/>
    </source>
</evidence>
<dbReference type="Gene3D" id="3.30.565.10">
    <property type="entry name" value="Histidine kinase-like ATPase, C-terminal domain"/>
    <property type="match status" value="1"/>
</dbReference>
<keyword evidence="12" id="KW-1185">Reference proteome</keyword>
<dbReference type="Gene3D" id="2.130.10.10">
    <property type="entry name" value="YVTN repeat-like/Quinoprotein amine dehydrogenase"/>
    <property type="match status" value="3"/>
</dbReference>
<dbReference type="PRINTS" id="PR00344">
    <property type="entry name" value="BCTRLSENSOR"/>
</dbReference>
<keyword evidence="7" id="KW-1133">Transmembrane helix</keyword>
<dbReference type="PROSITE" id="PS50109">
    <property type="entry name" value="HIS_KIN"/>
    <property type="match status" value="1"/>
</dbReference>
<dbReference type="Proteomes" id="UP000037600">
    <property type="component" value="Unassembled WGS sequence"/>
</dbReference>
<dbReference type="Pfam" id="PF07495">
    <property type="entry name" value="Y_Y_Y"/>
    <property type="match status" value="1"/>
</dbReference>
<dbReference type="InterPro" id="IPR011123">
    <property type="entry name" value="Y_Y_Y"/>
</dbReference>
<dbReference type="InterPro" id="IPR015943">
    <property type="entry name" value="WD40/YVTN_repeat-like_dom_sf"/>
</dbReference>
<keyword evidence="7" id="KW-0812">Transmembrane</keyword>
<dbReference type="InterPro" id="IPR011006">
    <property type="entry name" value="CheY-like_superfamily"/>
</dbReference>
<dbReference type="PATRIC" id="fig|1513271.3.peg.1833"/>
<dbReference type="InterPro" id="IPR036097">
    <property type="entry name" value="HisK_dim/P_sf"/>
</dbReference>
<feature type="domain" description="HTH araC/xylS-type" evidence="8">
    <location>
        <begin position="1222"/>
        <end position="1321"/>
    </location>
</feature>
<dbReference type="CDD" id="cd00082">
    <property type="entry name" value="HisKA"/>
    <property type="match status" value="1"/>
</dbReference>
<evidence type="ECO:0000256" key="4">
    <source>
        <dbReference type="ARBA" id="ARBA00023015"/>
    </source>
</evidence>
<organism evidence="11 12">
    <name type="scientific">Catenovulum maritimum</name>
    <dbReference type="NCBI Taxonomy" id="1513271"/>
    <lineage>
        <taxon>Bacteria</taxon>
        <taxon>Pseudomonadati</taxon>
        <taxon>Pseudomonadota</taxon>
        <taxon>Gammaproteobacteria</taxon>
        <taxon>Alteromonadales</taxon>
        <taxon>Alteromonadaceae</taxon>
        <taxon>Catenovulum</taxon>
    </lineage>
</organism>
<dbReference type="Pfam" id="PF00072">
    <property type="entry name" value="Response_reg"/>
    <property type="match status" value="1"/>
</dbReference>
<accession>A0A0J8GXK4</accession>
<dbReference type="Gene3D" id="1.10.10.60">
    <property type="entry name" value="Homeodomain-like"/>
    <property type="match status" value="2"/>
</dbReference>
<dbReference type="GO" id="GO:0003700">
    <property type="term" value="F:DNA-binding transcription factor activity"/>
    <property type="evidence" value="ECO:0007669"/>
    <property type="project" value="InterPro"/>
</dbReference>
<dbReference type="SMART" id="SM00342">
    <property type="entry name" value="HTH_ARAC"/>
    <property type="match status" value="1"/>
</dbReference>
<keyword evidence="5" id="KW-0804">Transcription</keyword>
<dbReference type="InterPro" id="IPR018060">
    <property type="entry name" value="HTH_AraC"/>
</dbReference>
<dbReference type="InterPro" id="IPR013783">
    <property type="entry name" value="Ig-like_fold"/>
</dbReference>
<dbReference type="Pfam" id="PF02518">
    <property type="entry name" value="HATPase_c"/>
    <property type="match status" value="1"/>
</dbReference>
<dbReference type="PROSITE" id="PS01124">
    <property type="entry name" value="HTH_ARAC_FAMILY_2"/>
    <property type="match status" value="1"/>
</dbReference>
<dbReference type="InterPro" id="IPR005467">
    <property type="entry name" value="His_kinase_dom"/>
</dbReference>
<dbReference type="Pfam" id="PF12833">
    <property type="entry name" value="HTH_18"/>
    <property type="match status" value="1"/>
</dbReference>
<evidence type="ECO:0000256" key="1">
    <source>
        <dbReference type="ARBA" id="ARBA00000085"/>
    </source>
</evidence>
<dbReference type="FunFam" id="1.10.287.130:FF:000045">
    <property type="entry name" value="Two-component system sensor histidine kinase/response regulator"/>
    <property type="match status" value="1"/>
</dbReference>
<dbReference type="SMART" id="SM00387">
    <property type="entry name" value="HATPase_c"/>
    <property type="match status" value="1"/>
</dbReference>
<dbReference type="Gene3D" id="3.40.50.2300">
    <property type="match status" value="1"/>
</dbReference>
<dbReference type="InterPro" id="IPR001789">
    <property type="entry name" value="Sig_transdc_resp-reg_receiver"/>
</dbReference>
<dbReference type="Gene3D" id="1.10.287.130">
    <property type="match status" value="1"/>
</dbReference>
<dbReference type="InterPro" id="IPR004358">
    <property type="entry name" value="Sig_transdc_His_kin-like_C"/>
</dbReference>
<proteinExistence type="predicted"/>
<dbReference type="SUPFAM" id="SSF47384">
    <property type="entry name" value="Homodimeric domain of signal transducing histidine kinase"/>
    <property type="match status" value="1"/>
</dbReference>
<evidence type="ECO:0000313" key="11">
    <source>
        <dbReference type="EMBL" id="KMT65478.1"/>
    </source>
</evidence>
<dbReference type="SUPFAM" id="SSF55874">
    <property type="entry name" value="ATPase domain of HSP90 chaperone/DNA topoisomerase II/histidine kinase"/>
    <property type="match status" value="1"/>
</dbReference>
<comment type="caution">
    <text evidence="11">The sequence shown here is derived from an EMBL/GenBank/DDBJ whole genome shotgun (WGS) entry which is preliminary data.</text>
</comment>
<dbReference type="EC" id="2.7.13.3" evidence="2"/>
<evidence type="ECO:0000256" key="5">
    <source>
        <dbReference type="ARBA" id="ARBA00023163"/>
    </source>
</evidence>
<evidence type="ECO:0000259" key="8">
    <source>
        <dbReference type="PROSITE" id="PS01124"/>
    </source>
</evidence>
<feature type="modified residue" description="4-aspartylphosphate" evidence="6">
    <location>
        <position position="1106"/>
    </location>
</feature>
<dbReference type="InterPro" id="IPR036890">
    <property type="entry name" value="HATPase_C_sf"/>
</dbReference>
<name>A0A0J8GXK4_9ALTE</name>
<dbReference type="EMBL" id="LAZL01000011">
    <property type="protein sequence ID" value="KMT65478.1"/>
    <property type="molecule type" value="Genomic_DNA"/>
</dbReference>
<keyword evidence="3 6" id="KW-0597">Phosphoprotein</keyword>
<dbReference type="PROSITE" id="PS50110">
    <property type="entry name" value="RESPONSE_REGULATORY"/>
    <property type="match status" value="1"/>
</dbReference>
<dbReference type="SUPFAM" id="SSF52172">
    <property type="entry name" value="CheY-like"/>
    <property type="match status" value="1"/>
</dbReference>
<dbReference type="PANTHER" id="PTHR43547">
    <property type="entry name" value="TWO-COMPONENT HISTIDINE KINASE"/>
    <property type="match status" value="1"/>
</dbReference>
<dbReference type="SUPFAM" id="SSF46689">
    <property type="entry name" value="Homeodomain-like"/>
    <property type="match status" value="2"/>
</dbReference>
<evidence type="ECO:0000256" key="7">
    <source>
        <dbReference type="SAM" id="Phobius"/>
    </source>
</evidence>
<gene>
    <name evidence="11" type="ORF">XM47_09000</name>
</gene>
<protein>
    <recommendedName>
        <fullName evidence="2">histidine kinase</fullName>
        <ecNumber evidence="2">2.7.13.3</ecNumber>
    </recommendedName>
</protein>
<dbReference type="GO" id="GO:0000155">
    <property type="term" value="F:phosphorelay sensor kinase activity"/>
    <property type="evidence" value="ECO:0007669"/>
    <property type="project" value="InterPro"/>
</dbReference>
<dbReference type="RefSeq" id="WP_048691776.1">
    <property type="nucleotide sequence ID" value="NZ_KQ130488.1"/>
</dbReference>
<keyword evidence="4" id="KW-0805">Transcription regulation</keyword>
<dbReference type="GO" id="GO:0043565">
    <property type="term" value="F:sequence-specific DNA binding"/>
    <property type="evidence" value="ECO:0007669"/>
    <property type="project" value="InterPro"/>
</dbReference>
<comment type="catalytic activity">
    <reaction evidence="1">
        <text>ATP + protein L-histidine = ADP + protein N-phospho-L-histidine.</text>
        <dbReference type="EC" id="2.7.13.3"/>
    </reaction>
</comment>
<dbReference type="InterPro" id="IPR003594">
    <property type="entry name" value="HATPase_dom"/>
</dbReference>
<evidence type="ECO:0000256" key="6">
    <source>
        <dbReference type="PROSITE-ProRule" id="PRU00169"/>
    </source>
</evidence>
<dbReference type="PANTHER" id="PTHR43547:SF2">
    <property type="entry name" value="HYBRID SIGNAL TRANSDUCTION HISTIDINE KINASE C"/>
    <property type="match status" value="1"/>
</dbReference>
<dbReference type="SMART" id="SM00448">
    <property type="entry name" value="REC"/>
    <property type="match status" value="1"/>
</dbReference>
<dbReference type="InterPro" id="IPR009057">
    <property type="entry name" value="Homeodomain-like_sf"/>
</dbReference>
<evidence type="ECO:0000256" key="2">
    <source>
        <dbReference type="ARBA" id="ARBA00012438"/>
    </source>
</evidence>
<dbReference type="STRING" id="1513271.XM47_09000"/>